<dbReference type="SUPFAM" id="SSF56112">
    <property type="entry name" value="Protein kinase-like (PK-like)"/>
    <property type="match status" value="1"/>
</dbReference>
<evidence type="ECO:0000256" key="8">
    <source>
        <dbReference type="SAM" id="MobiDB-lite"/>
    </source>
</evidence>
<feature type="region of interest" description="Disordered" evidence="8">
    <location>
        <begin position="383"/>
        <end position="423"/>
    </location>
</feature>
<dbReference type="Gene3D" id="1.10.510.10">
    <property type="entry name" value="Transferase(Phosphotransferase) domain 1"/>
    <property type="match status" value="1"/>
</dbReference>
<feature type="binding site" evidence="7">
    <location>
        <position position="56"/>
    </location>
    <ligand>
        <name>ATP</name>
        <dbReference type="ChEBI" id="CHEBI:30616"/>
    </ligand>
</feature>
<dbReference type="Proteomes" id="UP000250006">
    <property type="component" value="Unassembled WGS sequence"/>
</dbReference>
<dbReference type="EMBL" id="UAPQ01000008">
    <property type="protein sequence ID" value="SPT53957.1"/>
    <property type="molecule type" value="Genomic_DNA"/>
</dbReference>
<feature type="region of interest" description="Disordered" evidence="8">
    <location>
        <begin position="1"/>
        <end position="23"/>
    </location>
</feature>
<dbReference type="PANTHER" id="PTHR43289:SF6">
    <property type="entry name" value="SERINE_THREONINE-PROTEIN KINASE NEKL-3"/>
    <property type="match status" value="1"/>
</dbReference>
<evidence type="ECO:0000313" key="10">
    <source>
        <dbReference type="EMBL" id="SPT53957.1"/>
    </source>
</evidence>
<comment type="caution">
    <text evidence="10">The sequence shown here is derived from an EMBL/GenBank/DDBJ whole genome shotgun (WGS) entry which is preliminary data.</text>
</comment>
<evidence type="ECO:0000256" key="2">
    <source>
        <dbReference type="ARBA" id="ARBA00022527"/>
    </source>
</evidence>
<feature type="compositionally biased region" description="Low complexity" evidence="8">
    <location>
        <begin position="383"/>
        <end position="396"/>
    </location>
</feature>
<reference evidence="10 11" key="1">
    <citation type="submission" date="2018-06" db="EMBL/GenBank/DDBJ databases">
        <authorList>
            <consortium name="Pathogen Informatics"/>
            <person name="Doyle S."/>
        </authorList>
    </citation>
    <scope>NUCLEOTIDE SEQUENCE [LARGE SCALE GENOMIC DNA]</scope>
    <source>
        <strain evidence="10 11">NCTC11535</strain>
    </source>
</reference>
<name>A0ABY1VQK6_9ACTO</name>
<protein>
    <recommendedName>
        <fullName evidence="1">non-specific serine/threonine protein kinase</fullName>
        <ecNumber evidence="1">2.7.11.1</ecNumber>
    </recommendedName>
</protein>
<keyword evidence="11" id="KW-1185">Reference proteome</keyword>
<dbReference type="CDD" id="cd14014">
    <property type="entry name" value="STKc_PknB_like"/>
    <property type="match status" value="1"/>
</dbReference>
<dbReference type="InterPro" id="IPR017441">
    <property type="entry name" value="Protein_kinase_ATP_BS"/>
</dbReference>
<accession>A0ABY1VQK6</accession>
<dbReference type="GO" id="GO:0004674">
    <property type="term" value="F:protein serine/threonine kinase activity"/>
    <property type="evidence" value="ECO:0007669"/>
    <property type="project" value="UniProtKB-EC"/>
</dbReference>
<dbReference type="PROSITE" id="PS50011">
    <property type="entry name" value="PROTEIN_KINASE_DOM"/>
    <property type="match status" value="1"/>
</dbReference>
<keyword evidence="6 7" id="KW-0067">ATP-binding</keyword>
<dbReference type="PROSITE" id="PS00108">
    <property type="entry name" value="PROTEIN_KINASE_ST"/>
    <property type="match status" value="1"/>
</dbReference>
<feature type="domain" description="Protein kinase" evidence="9">
    <location>
        <begin position="27"/>
        <end position="285"/>
    </location>
</feature>
<keyword evidence="2" id="KW-0723">Serine/threonine-protein kinase</keyword>
<feature type="compositionally biased region" description="Pro residues" evidence="8">
    <location>
        <begin position="1"/>
        <end position="10"/>
    </location>
</feature>
<keyword evidence="3 10" id="KW-0808">Transferase</keyword>
<evidence type="ECO:0000256" key="1">
    <source>
        <dbReference type="ARBA" id="ARBA00012513"/>
    </source>
</evidence>
<dbReference type="PANTHER" id="PTHR43289">
    <property type="entry name" value="MITOGEN-ACTIVATED PROTEIN KINASE KINASE KINASE 20-RELATED"/>
    <property type="match status" value="1"/>
</dbReference>
<dbReference type="InterPro" id="IPR000719">
    <property type="entry name" value="Prot_kinase_dom"/>
</dbReference>
<evidence type="ECO:0000259" key="9">
    <source>
        <dbReference type="PROSITE" id="PS50011"/>
    </source>
</evidence>
<dbReference type="Pfam" id="PF00069">
    <property type="entry name" value="Pkinase"/>
    <property type="match status" value="1"/>
</dbReference>
<dbReference type="SMART" id="SM00220">
    <property type="entry name" value="S_TKc"/>
    <property type="match status" value="1"/>
</dbReference>
<evidence type="ECO:0000256" key="5">
    <source>
        <dbReference type="ARBA" id="ARBA00022777"/>
    </source>
</evidence>
<keyword evidence="5 10" id="KW-0418">Kinase</keyword>
<organism evidence="10 11">
    <name type="scientific">Actinomyces bovis</name>
    <dbReference type="NCBI Taxonomy" id="1658"/>
    <lineage>
        <taxon>Bacteria</taxon>
        <taxon>Bacillati</taxon>
        <taxon>Actinomycetota</taxon>
        <taxon>Actinomycetes</taxon>
        <taxon>Actinomycetales</taxon>
        <taxon>Actinomycetaceae</taxon>
        <taxon>Actinomyces</taxon>
    </lineage>
</organism>
<keyword evidence="4 7" id="KW-0547">Nucleotide-binding</keyword>
<sequence>MSVTPPPDPGPSSASPQRSTLPSIPGFRLENVIGRGGFATVYGGVQDSVQRPVAVKVDSRPLDDERNRRRYLREVQAAGRISGHPHVVSLVDTGVLRDGRPYIVMERCDGGSLEQLAATGPISAPDAVRLVLAAASALGAAHAAGILHRDVKPANILLDAYGSPRLTDFGIAAVVREGQDPTVTLECLTPDFAPPEAFELQPPGPAGDVWSMGATLFYLLTGRGPRRGPDGKTLSLPEIVHQLSVPVDLSAANIPVSLHPLLAKAMHRDPAQRYPDGTALAEALAAASEALGDGGLTVAGPGVALRLAQAGQALPAGSASALPGVSAGAQSRSSRQRLVAAAAAVGLVAGLAVGAGGTAALLQRSAAGSASAEVVQSGTPAADQAGVPAASAAPGAQSGGNQSGGTAATPQAGSAGGPAGTATTAAAQTPAYPQGTCLAGLVVISDVPSTRKVDCSQAHPWEVFAAGPLSESATGFTQIELSEDSAVKQACTRQAAVAYGEPDPHIEVIGPTETQWSNGARWFSCLVSPAAGGQRTGSYTATR</sequence>
<dbReference type="InterPro" id="IPR008271">
    <property type="entry name" value="Ser/Thr_kinase_AS"/>
</dbReference>
<evidence type="ECO:0000256" key="7">
    <source>
        <dbReference type="PROSITE-ProRule" id="PRU10141"/>
    </source>
</evidence>
<evidence type="ECO:0000256" key="6">
    <source>
        <dbReference type="ARBA" id="ARBA00022840"/>
    </source>
</evidence>
<proteinExistence type="predicted"/>
<dbReference type="EC" id="2.7.11.1" evidence="1"/>
<evidence type="ECO:0000313" key="11">
    <source>
        <dbReference type="Proteomes" id="UP000250006"/>
    </source>
</evidence>
<dbReference type="PROSITE" id="PS00107">
    <property type="entry name" value="PROTEIN_KINASE_ATP"/>
    <property type="match status" value="1"/>
</dbReference>
<evidence type="ECO:0000256" key="4">
    <source>
        <dbReference type="ARBA" id="ARBA00022741"/>
    </source>
</evidence>
<dbReference type="InterPro" id="IPR011009">
    <property type="entry name" value="Kinase-like_dom_sf"/>
</dbReference>
<feature type="compositionally biased region" description="Low complexity" evidence="8">
    <location>
        <begin position="404"/>
        <end position="413"/>
    </location>
</feature>
<gene>
    <name evidence="10" type="primary">pknK_3</name>
    <name evidence="10" type="ORF">NCTC11535_01649</name>
</gene>
<evidence type="ECO:0000256" key="3">
    <source>
        <dbReference type="ARBA" id="ARBA00022679"/>
    </source>
</evidence>